<sequence length="408" mass="41604">MKHATSHAQSRAICSPSRHRTRPSLRLAGCAFAAASLLAACGGGGGGSGGSTTGSGGGTSSSSPTSAATAPIALVAAPGASTGAFTATGDVVNDTLSFINAQRAQVGLASLAFQSGVAHAAANHALWEQDNNVIGHVETAGQAGYTAATPTDRVNLYYATTSVGEVTAGFGGSFTSSTEAISGLFDAPFHRAIMLFDSVYAGPGDAVASSASQLSTLTVDFADYKQVVQDNELIAWPYNGMTNVNTSWYASESPNPMAQTTQSQAYENTIVGYPVTLSGSNNAAFSNVSFIIRNAAGATIPCQEVDNSNNSDATREAMCVPFEPLATNTVYTVSVTGSLSNNAFAARPFSLTWSFTTAATANTPVGAPTSSTTTSTSTTSTTTTNSQSEAKAARQLQQLPATRTVLFN</sequence>
<gene>
    <name evidence="2" type="ordered locus">Bcep1808_2033</name>
</gene>
<dbReference type="InterPro" id="IPR035940">
    <property type="entry name" value="CAP_sf"/>
</dbReference>
<dbReference type="KEGG" id="bvi:Bcep1808_2033"/>
<dbReference type="Gene3D" id="3.40.33.10">
    <property type="entry name" value="CAP"/>
    <property type="match status" value="1"/>
</dbReference>
<dbReference type="HOGENOM" id="CLU_058967_1_0_4"/>
<feature type="compositionally biased region" description="Low complexity" evidence="1">
    <location>
        <begin position="369"/>
        <end position="384"/>
    </location>
</feature>
<evidence type="ECO:0000313" key="3">
    <source>
        <dbReference type="Proteomes" id="UP000002287"/>
    </source>
</evidence>
<dbReference type="Proteomes" id="UP000002287">
    <property type="component" value="Chromosome 1"/>
</dbReference>
<dbReference type="AlphaFoldDB" id="A4JFI2"/>
<evidence type="ECO:0000256" key="1">
    <source>
        <dbReference type="SAM" id="MobiDB-lite"/>
    </source>
</evidence>
<dbReference type="EMBL" id="CP000614">
    <property type="protein sequence ID" value="ABO55035.1"/>
    <property type="molecule type" value="Genomic_DNA"/>
</dbReference>
<accession>A4JFI2</accession>
<dbReference type="SUPFAM" id="SSF55797">
    <property type="entry name" value="PR-1-like"/>
    <property type="match status" value="1"/>
</dbReference>
<evidence type="ECO:0000313" key="2">
    <source>
        <dbReference type="EMBL" id="ABO55035.1"/>
    </source>
</evidence>
<proteinExistence type="predicted"/>
<reference evidence="3" key="1">
    <citation type="submission" date="2007-03" db="EMBL/GenBank/DDBJ databases">
        <title>Complete sequence of chromosome 1 of Burkholderia vietnamiensis G4.</title>
        <authorList>
            <consortium name="US DOE Joint Genome Institute"/>
            <person name="Copeland A."/>
            <person name="Lucas S."/>
            <person name="Lapidus A."/>
            <person name="Barry K."/>
            <person name="Detter J.C."/>
            <person name="Glavina del Rio T."/>
            <person name="Hammon N."/>
            <person name="Israni S."/>
            <person name="Dalin E."/>
            <person name="Tice H."/>
            <person name="Pitluck S."/>
            <person name="Chain P."/>
            <person name="Malfatti S."/>
            <person name="Shin M."/>
            <person name="Vergez L."/>
            <person name="Schmutz J."/>
            <person name="Larimer F."/>
            <person name="Land M."/>
            <person name="Hauser L."/>
            <person name="Kyrpides N."/>
            <person name="Tiedje J."/>
            <person name="Richardson P."/>
        </authorList>
    </citation>
    <scope>NUCLEOTIDE SEQUENCE [LARGE SCALE GENOMIC DNA]</scope>
    <source>
        <strain evidence="3">G4 / LMG 22486</strain>
    </source>
</reference>
<name>A4JFI2_BURVG</name>
<dbReference type="eggNOG" id="COG2340">
    <property type="taxonomic scope" value="Bacteria"/>
</dbReference>
<protein>
    <submittedName>
        <fullName evidence="2">Allergen V5/Tpx-1 family protein</fullName>
    </submittedName>
</protein>
<feature type="region of interest" description="Disordered" evidence="1">
    <location>
        <begin position="362"/>
        <end position="390"/>
    </location>
</feature>
<organism evidence="2 3">
    <name type="scientific">Burkholderia vietnamiensis (strain G4 / LMG 22486)</name>
    <name type="common">Burkholderia cepacia (strain R1808)</name>
    <dbReference type="NCBI Taxonomy" id="269482"/>
    <lineage>
        <taxon>Bacteria</taxon>
        <taxon>Pseudomonadati</taxon>
        <taxon>Pseudomonadota</taxon>
        <taxon>Betaproteobacteria</taxon>
        <taxon>Burkholderiales</taxon>
        <taxon>Burkholderiaceae</taxon>
        <taxon>Burkholderia</taxon>
        <taxon>Burkholderia cepacia complex</taxon>
    </lineage>
</organism>